<feature type="active site" description="Acyl-thioester intermediate" evidence="2">
    <location>
        <position position="231"/>
    </location>
</feature>
<keyword evidence="3" id="KW-1133">Transmembrane helix</keyword>
<feature type="active site" description="Proton donor/acceptor" evidence="2">
    <location>
        <position position="169"/>
    </location>
</feature>
<dbReference type="Gene3D" id="2.40.260.10">
    <property type="entry name" value="Sortase"/>
    <property type="match status" value="1"/>
</dbReference>
<reference evidence="4 5" key="1">
    <citation type="submission" date="2016-04" db="EMBL/GenBank/DDBJ databases">
        <title>Peptidophaga gingivicola gen. nov., sp. nov., isolated from human subgingival plaque.</title>
        <authorList>
            <person name="Beall C.J."/>
            <person name="Mokrzan E.M."/>
            <person name="Griffen A.L."/>
            <person name="Leys E.J."/>
        </authorList>
    </citation>
    <scope>NUCLEOTIDE SEQUENCE [LARGE SCALE GENOMIC DNA]</scope>
    <source>
        <strain evidence="4 5">BA112</strain>
    </source>
</reference>
<dbReference type="InterPro" id="IPR023365">
    <property type="entry name" value="Sortase_dom-sf"/>
</dbReference>
<dbReference type="OrthoDB" id="5242161at2"/>
<gene>
    <name evidence="4" type="ORF">A4H34_07035</name>
</gene>
<sequence length="305" mass="32965">MTFKRSRRNRGRKGKWKLAPSALVPALIGVLGLSIFLYPQAASWVSQLNQSKVVDNYERQVNRAHPSAAEQIKQAHAYNAALNAGAVYKADTNVPTGAGKSSNGKLDYNAILRTDESGLMARLKIPAIDVDLPVYHGTSDATLLQGAGHLEGTSLPVGGSGTRSVITAHRGLANATMFTNLDRVKIGDTFTIEVFGKVLAYKVTETKVVEPTETESLRPVPGKDLVTLVTCTPLGINTHRILVTAERIEPTPAKDLANAHATSDLPRFPWWAVWLCTGLLVAAVYVWRSGYLDRTRSAKDPAPTA</sequence>
<evidence type="ECO:0000256" key="3">
    <source>
        <dbReference type="SAM" id="Phobius"/>
    </source>
</evidence>
<dbReference type="CDD" id="cd05827">
    <property type="entry name" value="Sortase_C"/>
    <property type="match status" value="1"/>
</dbReference>
<keyword evidence="3" id="KW-0812">Transmembrane</keyword>
<dbReference type="STRING" id="1823756.A4H34_07035"/>
<dbReference type="NCBIfam" id="TIGR01076">
    <property type="entry name" value="sortase_fam"/>
    <property type="match status" value="1"/>
</dbReference>
<dbReference type="InterPro" id="IPR042002">
    <property type="entry name" value="Sortase_C"/>
</dbReference>
<keyword evidence="3" id="KW-0472">Membrane</keyword>
<name>A0A179B5B9_9ACTO</name>
<organism evidence="4 5">
    <name type="scientific">Peptidiphaga gingivicola</name>
    <dbReference type="NCBI Taxonomy" id="2741497"/>
    <lineage>
        <taxon>Bacteria</taxon>
        <taxon>Bacillati</taxon>
        <taxon>Actinomycetota</taxon>
        <taxon>Actinomycetes</taxon>
        <taxon>Actinomycetales</taxon>
        <taxon>Actinomycetaceae</taxon>
        <taxon>Peptidiphaga</taxon>
    </lineage>
</organism>
<dbReference type="SUPFAM" id="SSF63817">
    <property type="entry name" value="Sortase"/>
    <property type="match status" value="1"/>
</dbReference>
<evidence type="ECO:0000313" key="4">
    <source>
        <dbReference type="EMBL" id="OAP86857.1"/>
    </source>
</evidence>
<dbReference type="GO" id="GO:0016787">
    <property type="term" value="F:hydrolase activity"/>
    <property type="evidence" value="ECO:0007669"/>
    <property type="project" value="UniProtKB-KW"/>
</dbReference>
<keyword evidence="1" id="KW-0378">Hydrolase</keyword>
<protein>
    <submittedName>
        <fullName evidence="4">Class C sortase</fullName>
    </submittedName>
</protein>
<dbReference type="InterPro" id="IPR005754">
    <property type="entry name" value="Sortase"/>
</dbReference>
<evidence type="ECO:0000256" key="2">
    <source>
        <dbReference type="PIRSR" id="PIRSR605754-1"/>
    </source>
</evidence>
<dbReference type="AlphaFoldDB" id="A0A179B5B9"/>
<dbReference type="NCBIfam" id="NF033745">
    <property type="entry name" value="class_C_sortase"/>
    <property type="match status" value="1"/>
</dbReference>
<evidence type="ECO:0000313" key="5">
    <source>
        <dbReference type="Proteomes" id="UP000078368"/>
    </source>
</evidence>
<feature type="transmembrane region" description="Helical" evidence="3">
    <location>
        <begin position="268"/>
        <end position="287"/>
    </location>
</feature>
<dbReference type="Pfam" id="PF04203">
    <property type="entry name" value="Sortase"/>
    <property type="match status" value="1"/>
</dbReference>
<proteinExistence type="predicted"/>
<evidence type="ECO:0000256" key="1">
    <source>
        <dbReference type="ARBA" id="ARBA00022801"/>
    </source>
</evidence>
<keyword evidence="5" id="KW-1185">Reference proteome</keyword>
<feature type="transmembrane region" description="Helical" evidence="3">
    <location>
        <begin position="21"/>
        <end position="39"/>
    </location>
</feature>
<dbReference type="EMBL" id="LVZK01000001">
    <property type="protein sequence ID" value="OAP86857.1"/>
    <property type="molecule type" value="Genomic_DNA"/>
</dbReference>
<dbReference type="Proteomes" id="UP000078368">
    <property type="component" value="Unassembled WGS sequence"/>
</dbReference>
<dbReference type="RefSeq" id="WP_064231501.1">
    <property type="nucleotide sequence ID" value="NZ_LVZK01000001.1"/>
</dbReference>
<comment type="caution">
    <text evidence="4">The sequence shown here is derived from an EMBL/GenBank/DDBJ whole genome shotgun (WGS) entry which is preliminary data.</text>
</comment>
<accession>A0A179B5B9</accession>